<feature type="non-terminal residue" evidence="2">
    <location>
        <position position="1"/>
    </location>
</feature>
<name>A0A382UQD2_9ZZZZ</name>
<dbReference type="EMBL" id="UINC01145643">
    <property type="protein sequence ID" value="SVD35901.1"/>
    <property type="molecule type" value="Genomic_DNA"/>
</dbReference>
<reference evidence="2" key="1">
    <citation type="submission" date="2018-05" db="EMBL/GenBank/DDBJ databases">
        <authorList>
            <person name="Lanie J.A."/>
            <person name="Ng W.-L."/>
            <person name="Kazmierczak K.M."/>
            <person name="Andrzejewski T.M."/>
            <person name="Davidsen T.M."/>
            <person name="Wayne K.J."/>
            <person name="Tettelin H."/>
            <person name="Glass J.I."/>
            <person name="Rusch D."/>
            <person name="Podicherti R."/>
            <person name="Tsui H.-C.T."/>
            <person name="Winkler M.E."/>
        </authorList>
    </citation>
    <scope>NUCLEOTIDE SEQUENCE</scope>
</reference>
<protein>
    <submittedName>
        <fullName evidence="2">Uncharacterized protein</fullName>
    </submittedName>
</protein>
<evidence type="ECO:0000256" key="1">
    <source>
        <dbReference type="SAM" id="MobiDB-lite"/>
    </source>
</evidence>
<proteinExistence type="predicted"/>
<gene>
    <name evidence="2" type="ORF">METZ01_LOCUS388755</name>
</gene>
<evidence type="ECO:0000313" key="2">
    <source>
        <dbReference type="EMBL" id="SVD35901.1"/>
    </source>
</evidence>
<feature type="region of interest" description="Disordered" evidence="1">
    <location>
        <begin position="1"/>
        <end position="25"/>
    </location>
</feature>
<sequence length="25" mass="2819">GLITERDPNPESNTTILAMKRSDLF</sequence>
<accession>A0A382UQD2</accession>
<dbReference type="AlphaFoldDB" id="A0A382UQD2"/>
<organism evidence="2">
    <name type="scientific">marine metagenome</name>
    <dbReference type="NCBI Taxonomy" id="408172"/>
    <lineage>
        <taxon>unclassified sequences</taxon>
        <taxon>metagenomes</taxon>
        <taxon>ecological metagenomes</taxon>
    </lineage>
</organism>